<reference evidence="1" key="1">
    <citation type="submission" date="2021-05" db="EMBL/GenBank/DDBJ databases">
        <authorList>
            <person name="Stam R."/>
        </authorList>
    </citation>
    <scope>NUCLEOTIDE SEQUENCE</scope>
    <source>
        <strain evidence="1">CS162</strain>
    </source>
</reference>
<organism evidence="1 3">
    <name type="scientific">Alternaria atra</name>
    <dbReference type="NCBI Taxonomy" id="119953"/>
    <lineage>
        <taxon>Eukaryota</taxon>
        <taxon>Fungi</taxon>
        <taxon>Dikarya</taxon>
        <taxon>Ascomycota</taxon>
        <taxon>Pezizomycotina</taxon>
        <taxon>Dothideomycetes</taxon>
        <taxon>Pleosporomycetidae</taxon>
        <taxon>Pleosporales</taxon>
        <taxon>Pleosporineae</taxon>
        <taxon>Pleosporaceae</taxon>
        <taxon>Alternaria</taxon>
        <taxon>Alternaria sect. Ulocladioides</taxon>
    </lineage>
</organism>
<keyword evidence="3" id="KW-1185">Reference proteome</keyword>
<dbReference type="EMBL" id="CAJRGZ010000029">
    <property type="protein sequence ID" value="CAG5183181.1"/>
    <property type="molecule type" value="Genomic_DNA"/>
</dbReference>
<dbReference type="EMBL" id="CAJRGZ010000022">
    <property type="protein sequence ID" value="CAG5176054.1"/>
    <property type="molecule type" value="Genomic_DNA"/>
</dbReference>
<evidence type="ECO:0000313" key="3">
    <source>
        <dbReference type="Proteomes" id="UP000676310"/>
    </source>
</evidence>
<gene>
    <name evidence="2" type="ORF">ALTATR162_LOCUS10453</name>
    <name evidence="1" type="ORF">ALTATR162_LOCUS8287</name>
</gene>
<dbReference type="GeneID" id="67010616"/>
<proteinExistence type="predicted"/>
<name>A0A8J2N867_9PLEO</name>
<comment type="caution">
    <text evidence="1">The sequence shown here is derived from an EMBL/GenBank/DDBJ whole genome shotgun (WGS) entry which is preliminary data.</text>
</comment>
<evidence type="ECO:0000313" key="2">
    <source>
        <dbReference type="EMBL" id="CAG5183181.1"/>
    </source>
</evidence>
<dbReference type="InterPro" id="IPR021858">
    <property type="entry name" value="Fun_TF"/>
</dbReference>
<protein>
    <submittedName>
        <fullName evidence="1">Uncharacterized protein</fullName>
    </submittedName>
</protein>
<dbReference type="OrthoDB" id="4137815at2759"/>
<sequence length="384" mass="43347">MPDWDLVSLPRAPPLFADLTERELYLVKSVSQGRTRIDQFLISSSFRICHHRAFAQQLHNATSWVQDSLIATAALLACEYEPGSGHEDRVIGHRRAASAVSTLRSVKNVDSGVLPTVLMLSVSAITFALHISGQSLEICRYSLDLIKPIYESTTKLTSDCLAFVICLVQAETEECILRGEVPTLRFKAEGLDDVVDRYLGIAWPMLPYLYDVCKIANSLRHDKHLDISEITQALDAIEVAVEGWIPRMPESHITRFLQEELASILAQARLYRWSVLLITHRLRRPYGAAAAKGTVISNAILEELRLILQSTGRSVPGANIPYMFACFELVDPAKRKMALEKIDAVVEFSKELRIKVKKQLTAFWIIKDNTDQIHWRDIISWLPQ</sequence>
<accession>A0A8J2N867</accession>
<dbReference type="Pfam" id="PF11951">
    <property type="entry name" value="Fungal_trans_2"/>
    <property type="match status" value="1"/>
</dbReference>
<evidence type="ECO:0000313" key="1">
    <source>
        <dbReference type="EMBL" id="CAG5176054.1"/>
    </source>
</evidence>
<dbReference type="Proteomes" id="UP000676310">
    <property type="component" value="Unassembled WGS sequence"/>
</dbReference>
<dbReference type="RefSeq" id="XP_043174024.1">
    <property type="nucleotide sequence ID" value="XM_043318089.1"/>
</dbReference>
<dbReference type="AlphaFoldDB" id="A0A8J2N867"/>